<dbReference type="RefSeq" id="WP_045801271.1">
    <property type="nucleotide sequence ID" value="NZ_CP011071.1"/>
</dbReference>
<feature type="domain" description="DUF3108" evidence="1">
    <location>
        <begin position="32"/>
        <end position="224"/>
    </location>
</feature>
<dbReference type="EMBL" id="CP011071">
    <property type="protein sequence ID" value="AKA34511.1"/>
    <property type="molecule type" value="Genomic_DNA"/>
</dbReference>
<accession>A0A0D5YRL5</accession>
<gene>
    <name evidence="2" type="ORF">VC82_856</name>
</gene>
<dbReference type="KEGG" id="mlt:VC82_856"/>
<evidence type="ECO:0000313" key="3">
    <source>
        <dbReference type="Proteomes" id="UP000032726"/>
    </source>
</evidence>
<organism evidence="2 3">
    <name type="scientific">Flagellimonas lutaonensis</name>
    <dbReference type="NCBI Taxonomy" id="516051"/>
    <lineage>
        <taxon>Bacteria</taxon>
        <taxon>Pseudomonadati</taxon>
        <taxon>Bacteroidota</taxon>
        <taxon>Flavobacteriia</taxon>
        <taxon>Flavobacteriales</taxon>
        <taxon>Flavobacteriaceae</taxon>
        <taxon>Flagellimonas</taxon>
    </lineage>
</organism>
<dbReference type="AlphaFoldDB" id="A0A0D5YRL5"/>
<protein>
    <recommendedName>
        <fullName evidence="1">DUF3108 domain-containing protein</fullName>
    </recommendedName>
</protein>
<evidence type="ECO:0000313" key="2">
    <source>
        <dbReference type="EMBL" id="AKA34511.1"/>
    </source>
</evidence>
<dbReference type="OrthoDB" id="665223at2"/>
<dbReference type="Pfam" id="PF21347">
    <property type="entry name" value="DUF3108_like"/>
    <property type="match status" value="1"/>
</dbReference>
<reference evidence="2 3" key="1">
    <citation type="submission" date="2015-03" db="EMBL/GenBank/DDBJ databases">
        <title>Complete genome sequence of Muricauda lutaonensis CC-HSB-11T, isolated from a coastal hot spring.</title>
        <authorList>
            <person name="Kim K.M."/>
        </authorList>
    </citation>
    <scope>NUCLEOTIDE SEQUENCE [LARGE SCALE GENOMIC DNA]</scope>
    <source>
        <strain evidence="2 3">CC-HSB-11</strain>
    </source>
</reference>
<evidence type="ECO:0000259" key="1">
    <source>
        <dbReference type="Pfam" id="PF21347"/>
    </source>
</evidence>
<proteinExistence type="predicted"/>
<dbReference type="Gene3D" id="2.40.360.20">
    <property type="match status" value="1"/>
</dbReference>
<dbReference type="HOGENOM" id="CLU_103767_0_0_10"/>
<name>A0A0D5YRL5_9FLAO</name>
<dbReference type="PATRIC" id="fig|516051.4.peg.886"/>
<dbReference type="STRING" id="516051.VC82_856"/>
<keyword evidence="3" id="KW-1185">Reference proteome</keyword>
<dbReference type="Proteomes" id="UP000032726">
    <property type="component" value="Chromosome"/>
</dbReference>
<dbReference type="InterPro" id="IPR049279">
    <property type="entry name" value="DUF3108-like"/>
</dbReference>
<sequence length="229" mass="25483">MKKLITSILLSLLISPLVIGQSVCSQYYPMVEGATMQYTSFNKKGKEDGTFTYTVKDVEGNDSVVSATMTMQMTDKKGNTYDSEYGIKCEGDVVKIDFKSLMNEQMMSQFGDVEVDMSGTDIVLPNNLSVGQELPDANIEMKMKMGGMNMNMNVETVNRKVEKEETITTPAGTFPCVVIYSETKSKMMMANQTFPSRTWFSKGVGMVKQETYNKKGKLISRSELTALSN</sequence>